<evidence type="ECO:0000259" key="1">
    <source>
        <dbReference type="SMART" id="SM00829"/>
    </source>
</evidence>
<evidence type="ECO:0000313" key="3">
    <source>
        <dbReference type="Proteomes" id="UP000294933"/>
    </source>
</evidence>
<dbReference type="AlphaFoldDB" id="A0A4Y7Q5M3"/>
<dbReference type="InterPro" id="IPR011032">
    <property type="entry name" value="GroES-like_sf"/>
</dbReference>
<accession>A0A4Y7Q5M3</accession>
<dbReference type="OrthoDB" id="10257049at2759"/>
<proteinExistence type="predicted"/>
<dbReference type="InterPro" id="IPR036291">
    <property type="entry name" value="NAD(P)-bd_dom_sf"/>
</dbReference>
<dbReference type="SUPFAM" id="SSF50129">
    <property type="entry name" value="GroES-like"/>
    <property type="match status" value="1"/>
</dbReference>
<dbReference type="CDD" id="cd08249">
    <property type="entry name" value="enoyl_reductase_like"/>
    <property type="match status" value="1"/>
</dbReference>
<reference evidence="2 3" key="1">
    <citation type="submission" date="2018-06" db="EMBL/GenBank/DDBJ databases">
        <title>A transcriptomic atlas of mushroom development highlights an independent origin of complex multicellularity.</title>
        <authorList>
            <consortium name="DOE Joint Genome Institute"/>
            <person name="Krizsan K."/>
            <person name="Almasi E."/>
            <person name="Merenyi Z."/>
            <person name="Sahu N."/>
            <person name="Viragh M."/>
            <person name="Koszo T."/>
            <person name="Mondo S."/>
            <person name="Kiss B."/>
            <person name="Balint B."/>
            <person name="Kues U."/>
            <person name="Barry K."/>
            <person name="Hegedus J.C."/>
            <person name="Henrissat B."/>
            <person name="Johnson J."/>
            <person name="Lipzen A."/>
            <person name="Ohm R."/>
            <person name="Nagy I."/>
            <person name="Pangilinan J."/>
            <person name="Yan J."/>
            <person name="Xiong Y."/>
            <person name="Grigoriev I.V."/>
            <person name="Hibbett D.S."/>
            <person name="Nagy L.G."/>
        </authorList>
    </citation>
    <scope>NUCLEOTIDE SEQUENCE [LARGE SCALE GENOMIC DNA]</scope>
    <source>
        <strain evidence="2 3">SZMC22713</strain>
    </source>
</reference>
<dbReference type="InterPro" id="IPR013154">
    <property type="entry name" value="ADH-like_N"/>
</dbReference>
<dbReference type="SUPFAM" id="SSF51735">
    <property type="entry name" value="NAD(P)-binding Rossmann-fold domains"/>
    <property type="match status" value="1"/>
</dbReference>
<dbReference type="InterPro" id="IPR047122">
    <property type="entry name" value="Trans-enoyl_RdTase-like"/>
</dbReference>
<dbReference type="Gene3D" id="3.40.50.720">
    <property type="entry name" value="NAD(P)-binding Rossmann-like Domain"/>
    <property type="match status" value="1"/>
</dbReference>
<dbReference type="Gene3D" id="3.90.180.10">
    <property type="entry name" value="Medium-chain alcohol dehydrogenases, catalytic domain"/>
    <property type="match status" value="1"/>
</dbReference>
<dbReference type="InterPro" id="IPR013149">
    <property type="entry name" value="ADH-like_C"/>
</dbReference>
<dbReference type="Pfam" id="PF00107">
    <property type="entry name" value="ADH_zinc_N"/>
    <property type="match status" value="1"/>
</dbReference>
<evidence type="ECO:0000313" key="2">
    <source>
        <dbReference type="EMBL" id="TDL22508.1"/>
    </source>
</evidence>
<protein>
    <submittedName>
        <fullName evidence="2">GroES-like protein</fullName>
    </submittedName>
</protein>
<name>A0A4Y7Q5M3_9AGAM</name>
<dbReference type="PANTHER" id="PTHR45348">
    <property type="entry name" value="HYPOTHETICAL OXIDOREDUCTASE (EUROFUNG)"/>
    <property type="match status" value="1"/>
</dbReference>
<feature type="domain" description="Enoyl reductase (ER)" evidence="1">
    <location>
        <begin position="8"/>
        <end position="337"/>
    </location>
</feature>
<dbReference type="SMART" id="SM00829">
    <property type="entry name" value="PKS_ER"/>
    <property type="match status" value="1"/>
</dbReference>
<dbReference type="InterPro" id="IPR020843">
    <property type="entry name" value="ER"/>
</dbReference>
<dbReference type="EMBL" id="ML170174">
    <property type="protein sequence ID" value="TDL22508.1"/>
    <property type="molecule type" value="Genomic_DNA"/>
</dbReference>
<dbReference type="PANTHER" id="PTHR45348:SF2">
    <property type="entry name" value="ZINC-TYPE ALCOHOL DEHYDROGENASE-LIKE PROTEIN C2E1P3.01"/>
    <property type="match status" value="1"/>
</dbReference>
<sequence>MKAIIKTGNGEFELRDVVVPKPGPGQVLVKIIAVAQNPSDLMKLNASAGDGAVIGDDFAGIVEELGSDIPEGTQKIGDRVAGFVHGVSTANGASGSFAEYVVADAHVLISIPESWSFEQAAQLGLATFTVCQLLYQSQSLASPANPSDTTLDVLIWGGATVVGQYAIQFAHLGGMRVIATASKKNFELLRSLGASDVFDYSDPTTPQKIKQLTGGKLKHAVDCVSAHNAPGQISECLADQGGVVSVVLPYETKRLNVETKFLLVHTLLGRAIDGPASYNLPKSDEERLQFRQRGAQFAKIISDVVARGLIKPTSVKLLPNGLASVKDGFQYMTDGKVSAEKITYIVADTPK</sequence>
<dbReference type="Pfam" id="PF08240">
    <property type="entry name" value="ADH_N"/>
    <property type="match status" value="1"/>
</dbReference>
<dbReference type="STRING" id="50990.A0A4Y7Q5M3"/>
<gene>
    <name evidence="2" type="ORF">BD410DRAFT_788320</name>
</gene>
<dbReference type="Proteomes" id="UP000294933">
    <property type="component" value="Unassembled WGS sequence"/>
</dbReference>
<dbReference type="VEuPathDB" id="FungiDB:BD410DRAFT_788320"/>
<keyword evidence="3" id="KW-1185">Reference proteome</keyword>
<organism evidence="2 3">
    <name type="scientific">Rickenella mellea</name>
    <dbReference type="NCBI Taxonomy" id="50990"/>
    <lineage>
        <taxon>Eukaryota</taxon>
        <taxon>Fungi</taxon>
        <taxon>Dikarya</taxon>
        <taxon>Basidiomycota</taxon>
        <taxon>Agaricomycotina</taxon>
        <taxon>Agaricomycetes</taxon>
        <taxon>Hymenochaetales</taxon>
        <taxon>Rickenellaceae</taxon>
        <taxon>Rickenella</taxon>
    </lineage>
</organism>
<dbReference type="GO" id="GO:0016651">
    <property type="term" value="F:oxidoreductase activity, acting on NAD(P)H"/>
    <property type="evidence" value="ECO:0007669"/>
    <property type="project" value="InterPro"/>
</dbReference>